<organism evidence="2">
    <name type="scientific">Coremiocnemis tropix</name>
    <name type="common">Australian tarantula spider</name>
    <dbReference type="NCBI Taxonomy" id="1904443"/>
    <lineage>
        <taxon>Eukaryota</taxon>
        <taxon>Metazoa</taxon>
        <taxon>Ecdysozoa</taxon>
        <taxon>Arthropoda</taxon>
        <taxon>Chelicerata</taxon>
        <taxon>Arachnida</taxon>
        <taxon>Araneae</taxon>
        <taxon>Mygalomorphae</taxon>
        <taxon>Avicularoidea</taxon>
        <taxon>Theraphosidae</taxon>
        <taxon>Coremiocnemis</taxon>
    </lineage>
</organism>
<evidence type="ECO:0000256" key="1">
    <source>
        <dbReference type="SAM" id="SignalP"/>
    </source>
</evidence>
<reference evidence="2" key="2">
    <citation type="submission" date="2019-04" db="EMBL/GenBank/DDBJ databases">
        <title>Unravelling the molecular evolution of spider venoms.</title>
        <authorList>
            <person name="Pineda S."/>
        </authorList>
    </citation>
    <scope>NUCLEOTIDE SEQUENCE</scope>
</reference>
<dbReference type="EMBL" id="HAGN01000040">
    <property type="protein sequence ID" value="SMD29462.1"/>
    <property type="molecule type" value="Transcribed_RNA"/>
</dbReference>
<evidence type="ECO:0000313" key="2">
    <source>
        <dbReference type="EMBL" id="SMD29438.1"/>
    </source>
</evidence>
<dbReference type="AlphaFoldDB" id="A0A482Z9B4"/>
<keyword evidence="1" id="KW-0732">Signal</keyword>
<name>A0A482Z9B4_CORTR</name>
<accession>A0A482Z9B4</accession>
<reference evidence="2" key="1">
    <citation type="submission" date="2017-03" db="EMBL/GenBank/DDBJ databases">
        <authorList>
            <person name="QRISCLOUD D."/>
        </authorList>
    </citation>
    <scope>NUCLEOTIDE SEQUENCE</scope>
</reference>
<dbReference type="EMBL" id="HAGN01000016">
    <property type="protein sequence ID" value="SMD29438.1"/>
    <property type="molecule type" value="Transcribed_RNA"/>
</dbReference>
<dbReference type="EMBL" id="HAGN01000082">
    <property type="protein sequence ID" value="SMD29504.1"/>
    <property type="molecule type" value="Transcribed_RNA"/>
</dbReference>
<feature type="signal peptide" evidence="1">
    <location>
        <begin position="1"/>
        <end position="16"/>
    </location>
</feature>
<proteinExistence type="predicted"/>
<protein>
    <submittedName>
        <fullName evidence="2">U44-Theraphotoxin-Ct1c_1</fullName>
    </submittedName>
</protein>
<feature type="chain" id="PRO_5036355160" evidence="1">
    <location>
        <begin position="17"/>
        <end position="78"/>
    </location>
</feature>
<sequence>MKALLVLAAIFVLVEGGIDYWYCEDKMCGENRYCCGMKCTEYKPEGGPCYHDIFYCFQCQPGFICKDYKCTKETTGNP</sequence>